<protein>
    <submittedName>
        <fullName evidence="5">Histidine triad (HIT) family protein</fullName>
    </submittedName>
</protein>
<keyword evidence="6" id="KW-1185">Reference proteome</keyword>
<dbReference type="SUPFAM" id="SSF54197">
    <property type="entry name" value="HIT-like"/>
    <property type="match status" value="1"/>
</dbReference>
<sequence length="136" mass="14262">MSQDAAPHGSAPPRVGRVNDCLFCRIVAREIPADVVHETDRTLAFRDVNPQAPTHVLVVPKEHHATAGLLVGADPQLLADVVASAHAVAVQEGLVTDDGAEPGYRLVANTGPAAGQTVHHLHLHVLGGRPLTWPPG</sequence>
<evidence type="ECO:0000313" key="5">
    <source>
        <dbReference type="EMBL" id="SMO91764.1"/>
    </source>
</evidence>
<proteinExistence type="predicted"/>
<evidence type="ECO:0000313" key="6">
    <source>
        <dbReference type="Proteomes" id="UP000317484"/>
    </source>
</evidence>
<reference evidence="5 6" key="1">
    <citation type="submission" date="2017-05" db="EMBL/GenBank/DDBJ databases">
        <authorList>
            <person name="Varghese N."/>
            <person name="Submissions S."/>
        </authorList>
    </citation>
    <scope>NUCLEOTIDE SEQUENCE [LARGE SCALE GENOMIC DNA]</scope>
    <source>
        <strain evidence="5 6">DSM 46834</strain>
    </source>
</reference>
<dbReference type="Pfam" id="PF01230">
    <property type="entry name" value="HIT"/>
    <property type="match status" value="1"/>
</dbReference>
<dbReference type="AlphaFoldDB" id="A0A521F6P6"/>
<name>A0A521F6P6_9ACTN</name>
<feature type="active site" description="Tele-AMP-histidine intermediate" evidence="1">
    <location>
        <position position="122"/>
    </location>
</feature>
<dbReference type="PROSITE" id="PS51084">
    <property type="entry name" value="HIT_2"/>
    <property type="match status" value="1"/>
</dbReference>
<dbReference type="PANTHER" id="PTHR23089">
    <property type="entry name" value="HISTIDINE TRIAD HIT PROTEIN"/>
    <property type="match status" value="1"/>
</dbReference>
<feature type="domain" description="HIT" evidence="4">
    <location>
        <begin position="22"/>
        <end position="136"/>
    </location>
</feature>
<dbReference type="EMBL" id="FXTJ01000007">
    <property type="protein sequence ID" value="SMO91764.1"/>
    <property type="molecule type" value="Genomic_DNA"/>
</dbReference>
<evidence type="ECO:0000256" key="3">
    <source>
        <dbReference type="PROSITE-ProRule" id="PRU00464"/>
    </source>
</evidence>
<evidence type="ECO:0000259" key="4">
    <source>
        <dbReference type="PROSITE" id="PS51084"/>
    </source>
</evidence>
<dbReference type="InterPro" id="IPR019808">
    <property type="entry name" value="Histidine_triad_CS"/>
</dbReference>
<evidence type="ECO:0000256" key="1">
    <source>
        <dbReference type="PIRSR" id="PIRSR601310-1"/>
    </source>
</evidence>
<dbReference type="PROSITE" id="PS00892">
    <property type="entry name" value="HIT_1"/>
    <property type="match status" value="1"/>
</dbReference>
<dbReference type="Gene3D" id="3.30.428.10">
    <property type="entry name" value="HIT-like"/>
    <property type="match status" value="1"/>
</dbReference>
<dbReference type="InterPro" id="IPR036265">
    <property type="entry name" value="HIT-like_sf"/>
</dbReference>
<evidence type="ECO:0000256" key="2">
    <source>
        <dbReference type="PIRSR" id="PIRSR601310-3"/>
    </source>
</evidence>
<dbReference type="CDD" id="cd01276">
    <property type="entry name" value="PKCI_related"/>
    <property type="match status" value="1"/>
</dbReference>
<dbReference type="PRINTS" id="PR00332">
    <property type="entry name" value="HISTRIAD"/>
</dbReference>
<dbReference type="GO" id="GO:0003824">
    <property type="term" value="F:catalytic activity"/>
    <property type="evidence" value="ECO:0007669"/>
    <property type="project" value="InterPro"/>
</dbReference>
<organism evidence="5 6">
    <name type="scientific">Geodermatophilus aquaeductus</name>
    <dbReference type="NCBI Taxonomy" id="1564161"/>
    <lineage>
        <taxon>Bacteria</taxon>
        <taxon>Bacillati</taxon>
        <taxon>Actinomycetota</taxon>
        <taxon>Actinomycetes</taxon>
        <taxon>Geodermatophilales</taxon>
        <taxon>Geodermatophilaceae</taxon>
        <taxon>Geodermatophilus</taxon>
    </lineage>
</organism>
<feature type="short sequence motif" description="Histidine triad motif" evidence="2 3">
    <location>
        <begin position="120"/>
        <end position="124"/>
    </location>
</feature>
<accession>A0A521F6P6</accession>
<dbReference type="InterPro" id="IPR011146">
    <property type="entry name" value="HIT-like"/>
</dbReference>
<gene>
    <name evidence="5" type="ORF">SAMN06273567_10790</name>
</gene>
<dbReference type="InterPro" id="IPR001310">
    <property type="entry name" value="Histidine_triad_HIT"/>
</dbReference>
<dbReference type="Proteomes" id="UP000317484">
    <property type="component" value="Unassembled WGS sequence"/>
</dbReference>